<organism evidence="1 2">
    <name type="scientific">Litoreibacter arenae DSM 19593</name>
    <dbReference type="NCBI Taxonomy" id="1123360"/>
    <lineage>
        <taxon>Bacteria</taxon>
        <taxon>Pseudomonadati</taxon>
        <taxon>Pseudomonadota</taxon>
        <taxon>Alphaproteobacteria</taxon>
        <taxon>Rhodobacterales</taxon>
        <taxon>Roseobacteraceae</taxon>
        <taxon>Litoreibacter</taxon>
    </lineage>
</organism>
<dbReference type="Proteomes" id="UP000015351">
    <property type="component" value="Unassembled WGS sequence"/>
</dbReference>
<dbReference type="InterPro" id="IPR046579">
    <property type="entry name" value="DUF6639"/>
</dbReference>
<evidence type="ECO:0000313" key="1">
    <source>
        <dbReference type="EMBL" id="EPX78984.1"/>
    </source>
</evidence>
<dbReference type="EMBL" id="AONI01000010">
    <property type="protein sequence ID" value="EPX78984.1"/>
    <property type="molecule type" value="Genomic_DNA"/>
</dbReference>
<evidence type="ECO:0000313" key="2">
    <source>
        <dbReference type="Proteomes" id="UP000015351"/>
    </source>
</evidence>
<keyword evidence="2" id="KW-1185">Reference proteome</keyword>
<name>S9RYD5_9RHOB</name>
<reference evidence="2" key="1">
    <citation type="journal article" date="2013" name="Stand. Genomic Sci.">
        <title>Genome sequence of the Litoreibacter arenae type strain (DSM 19593(T)), a member of the Roseobacter clade isolated from sea sand.</title>
        <authorList>
            <person name="Riedel T."/>
            <person name="Fiebig A."/>
            <person name="Petersen J."/>
            <person name="Gronow S."/>
            <person name="Kyrpides N.C."/>
            <person name="Goker M."/>
            <person name="Klenk H.P."/>
        </authorList>
    </citation>
    <scope>NUCLEOTIDE SEQUENCE [LARGE SCALE GENOMIC DNA]</scope>
    <source>
        <strain evidence="2">DSM 19593</strain>
    </source>
</reference>
<protein>
    <submittedName>
        <fullName evidence="1">Uncharacterized protein</fullName>
    </submittedName>
</protein>
<sequence length="133" mass="15037">MLEPGPMQARRSPQDALAFLDIASYFESVIVHELSHAIFDATPCPFDSCIAANEYVAYTVQIMSLTPEQRAEFVERSGVDGKVSRDELSAIILFMAPTLFARKAWAHLSQRDDQCGYLRKILNGTILFDFERF</sequence>
<dbReference type="AlphaFoldDB" id="S9RYD5"/>
<dbReference type="Pfam" id="PF20344">
    <property type="entry name" value="DUF6639"/>
    <property type="match status" value="1"/>
</dbReference>
<gene>
    <name evidence="1" type="ORF">thalar_01800</name>
</gene>
<comment type="caution">
    <text evidence="1">The sequence shown here is derived from an EMBL/GenBank/DDBJ whole genome shotgun (WGS) entry which is preliminary data.</text>
</comment>
<dbReference type="eggNOG" id="ENOG5032SG9">
    <property type="taxonomic scope" value="Bacteria"/>
</dbReference>
<dbReference type="HOGENOM" id="CLU_1904183_0_0_5"/>
<proteinExistence type="predicted"/>
<accession>S9RYD5</accession>